<name>A0A8J3FG13_9ACTN</name>
<feature type="transmembrane region" description="Helical" evidence="1">
    <location>
        <begin position="29"/>
        <end position="51"/>
    </location>
</feature>
<keyword evidence="1" id="KW-0812">Transmembrane</keyword>
<dbReference type="AlphaFoldDB" id="A0A8J3FG13"/>
<evidence type="ECO:0000256" key="1">
    <source>
        <dbReference type="SAM" id="Phobius"/>
    </source>
</evidence>
<keyword evidence="3" id="KW-1185">Reference proteome</keyword>
<dbReference type="EMBL" id="BMQC01000001">
    <property type="protein sequence ID" value="GGK15118.1"/>
    <property type="molecule type" value="Genomic_DNA"/>
</dbReference>
<reference evidence="2" key="2">
    <citation type="submission" date="2020-09" db="EMBL/GenBank/DDBJ databases">
        <authorList>
            <person name="Sun Q."/>
            <person name="Ohkuma M."/>
        </authorList>
    </citation>
    <scope>NUCLEOTIDE SEQUENCE</scope>
    <source>
        <strain evidence="2">JCM 3091</strain>
    </source>
</reference>
<evidence type="ECO:0000313" key="2">
    <source>
        <dbReference type="EMBL" id="GGK15118.1"/>
    </source>
</evidence>
<keyword evidence="1" id="KW-1133">Transmembrane helix</keyword>
<dbReference type="Proteomes" id="UP000662200">
    <property type="component" value="Unassembled WGS sequence"/>
</dbReference>
<protein>
    <submittedName>
        <fullName evidence="2">Uncharacterized protein</fullName>
    </submittedName>
</protein>
<comment type="caution">
    <text evidence="2">The sequence shown here is derived from an EMBL/GenBank/DDBJ whole genome shotgun (WGS) entry which is preliminary data.</text>
</comment>
<keyword evidence="1" id="KW-0472">Membrane</keyword>
<dbReference type="InterPro" id="IPR011053">
    <property type="entry name" value="Single_hybrid_motif"/>
</dbReference>
<accession>A0A8J3FG13</accession>
<proteinExistence type="predicted"/>
<reference evidence="2" key="1">
    <citation type="journal article" date="2014" name="Int. J. Syst. Evol. Microbiol.">
        <title>Complete genome sequence of Corynebacterium casei LMG S-19264T (=DSM 44701T), isolated from a smear-ripened cheese.</title>
        <authorList>
            <consortium name="US DOE Joint Genome Institute (JGI-PGF)"/>
            <person name="Walter F."/>
            <person name="Albersmeier A."/>
            <person name="Kalinowski J."/>
            <person name="Ruckert C."/>
        </authorList>
    </citation>
    <scope>NUCLEOTIDE SEQUENCE</scope>
    <source>
        <strain evidence="2">JCM 3091</strain>
    </source>
</reference>
<dbReference type="Gene3D" id="2.40.50.100">
    <property type="match status" value="1"/>
</dbReference>
<gene>
    <name evidence="2" type="ORF">GCM10010124_04630</name>
</gene>
<organism evidence="2 3">
    <name type="scientific">Pilimelia terevasa</name>
    <dbReference type="NCBI Taxonomy" id="53372"/>
    <lineage>
        <taxon>Bacteria</taxon>
        <taxon>Bacillati</taxon>
        <taxon>Actinomycetota</taxon>
        <taxon>Actinomycetes</taxon>
        <taxon>Micromonosporales</taxon>
        <taxon>Micromonosporaceae</taxon>
        <taxon>Pilimelia</taxon>
    </lineage>
</organism>
<evidence type="ECO:0000313" key="3">
    <source>
        <dbReference type="Proteomes" id="UP000662200"/>
    </source>
</evidence>
<dbReference type="RefSeq" id="WP_189112446.1">
    <property type="nucleotide sequence ID" value="NZ_BMQC01000001.1"/>
</dbReference>
<sequence length="276" mass="28196">MTRTLFRSSAMSRNAGPEKLDERIRVVTVGGWISLAIGLVVAVSLLAWAWIGTTRSQVSGTALLVRAPYTFTAEAPAYGFVVEGPPAEGVGVVQGQRLARVRAAGAPTGAPLVDVLSPVTGTVISRAAERGTTVVQGQDVAYLEVTDGPLVAQAFVPTGAGKRVVKGMAATVEPSTAPAAVYGLLRAEVLAVSGYSVSPDRVRTVVGHGALADQIVNGPPVLLVTLALESAGAPDRFSWTSGAGPPFTIGSGTLAEATITVASARPIDAVFGRADR</sequence>
<dbReference type="SUPFAM" id="SSF51230">
    <property type="entry name" value="Single hybrid motif"/>
    <property type="match status" value="1"/>
</dbReference>